<evidence type="ECO:0000313" key="2">
    <source>
        <dbReference type="Proteomes" id="UP001163336"/>
    </source>
</evidence>
<accession>A0ABN6TC09</accession>
<reference evidence="1" key="1">
    <citation type="submission" date="2022-11" db="EMBL/GenBank/DDBJ databases">
        <title>Isolation and characterization of PLA-degrading bacterium Massilia sp. from Antarctic soil.</title>
        <authorList>
            <person name="Sato K."/>
            <person name="Gomez-Fuentes C."/>
            <person name="Ahmad S.A."/>
            <person name="Zulkharnain A."/>
        </authorList>
    </citation>
    <scope>NUCLEOTIDE SEQUENCE</scope>
    <source>
        <strain evidence="1">N-3</strain>
    </source>
</reference>
<proteinExistence type="predicted"/>
<sequence>MDLSGTQVSAARPLPVRACCFGLLLLVPERAVLAQDGESLDKAAQNPIADMISLPFQNNTT</sequence>
<evidence type="ECO:0000313" key="1">
    <source>
        <dbReference type="EMBL" id="BDT58655.1"/>
    </source>
</evidence>
<dbReference type="EMBL" id="AP026966">
    <property type="protein sequence ID" value="BDT58655.1"/>
    <property type="molecule type" value="Genomic_DNA"/>
</dbReference>
<dbReference type="Proteomes" id="UP001163336">
    <property type="component" value="Chromosome"/>
</dbReference>
<organism evidence="1 2">
    <name type="scientific">Massilia varians</name>
    <dbReference type="NCBI Taxonomy" id="457921"/>
    <lineage>
        <taxon>Bacteria</taxon>
        <taxon>Pseudomonadati</taxon>
        <taxon>Pseudomonadota</taxon>
        <taxon>Betaproteobacteria</taxon>
        <taxon>Burkholderiales</taxon>
        <taxon>Oxalobacteraceae</taxon>
        <taxon>Telluria group</taxon>
        <taxon>Massilia</taxon>
    </lineage>
</organism>
<name>A0ABN6TC09_9BURK</name>
<dbReference type="RefSeq" id="WP_281914074.1">
    <property type="nucleotide sequence ID" value="NZ_AP026966.1"/>
</dbReference>
<gene>
    <name evidence="1" type="ORF">MasN3_21490</name>
</gene>
<protein>
    <submittedName>
        <fullName evidence="1">Uncharacterized protein</fullName>
    </submittedName>
</protein>
<keyword evidence="2" id="KW-1185">Reference proteome</keyword>